<dbReference type="SUPFAM" id="SSF57997">
    <property type="entry name" value="Tropomyosin"/>
    <property type="match status" value="1"/>
</dbReference>
<evidence type="ECO:0000313" key="4">
    <source>
        <dbReference type="EMBL" id="GAO49870.1"/>
    </source>
</evidence>
<feature type="region of interest" description="Disordered" evidence="2">
    <location>
        <begin position="1850"/>
        <end position="1873"/>
    </location>
</feature>
<feature type="compositionally biased region" description="Basic and acidic residues" evidence="2">
    <location>
        <begin position="108"/>
        <end position="137"/>
    </location>
</feature>
<feature type="coiled-coil region" evidence="1">
    <location>
        <begin position="912"/>
        <end position="1009"/>
    </location>
</feature>
<feature type="region of interest" description="Disordered" evidence="2">
    <location>
        <begin position="2242"/>
        <end position="2261"/>
    </location>
</feature>
<feature type="region of interest" description="Disordered" evidence="2">
    <location>
        <begin position="1"/>
        <end position="34"/>
    </location>
</feature>
<feature type="coiled-coil region" evidence="1">
    <location>
        <begin position="1323"/>
        <end position="1350"/>
    </location>
</feature>
<dbReference type="GO" id="GO:0005739">
    <property type="term" value="C:mitochondrion"/>
    <property type="evidence" value="ECO:0007669"/>
    <property type="project" value="TreeGrafter"/>
</dbReference>
<feature type="compositionally biased region" description="Basic residues" evidence="2">
    <location>
        <begin position="432"/>
        <end position="450"/>
    </location>
</feature>
<dbReference type="SMART" id="SM00233">
    <property type="entry name" value="PH"/>
    <property type="match status" value="1"/>
</dbReference>
<evidence type="ECO:0000313" key="5">
    <source>
        <dbReference type="Proteomes" id="UP000033140"/>
    </source>
</evidence>
<feature type="region of interest" description="Disordered" evidence="2">
    <location>
        <begin position="665"/>
        <end position="696"/>
    </location>
</feature>
<dbReference type="GO" id="GO:0032065">
    <property type="term" value="P:maintenance of protein location in cell cortex"/>
    <property type="evidence" value="ECO:0007669"/>
    <property type="project" value="InterPro"/>
</dbReference>
<feature type="compositionally biased region" description="Low complexity" evidence="2">
    <location>
        <begin position="2179"/>
        <end position="2200"/>
    </location>
</feature>
<feature type="compositionally biased region" description="Polar residues" evidence="2">
    <location>
        <begin position="1892"/>
        <end position="1921"/>
    </location>
</feature>
<dbReference type="GO" id="GO:0000226">
    <property type="term" value="P:microtubule cytoskeleton organization"/>
    <property type="evidence" value="ECO:0007669"/>
    <property type="project" value="TreeGrafter"/>
</dbReference>
<name>A0A0E9NKG0_SAICN</name>
<accession>A0A0E9NKG0</accession>
<feature type="coiled-coil region" evidence="1">
    <location>
        <begin position="1400"/>
        <end position="1498"/>
    </location>
</feature>
<dbReference type="OMA" id="YTRKSMG"/>
<organism evidence="4 5">
    <name type="scientific">Saitoella complicata (strain BCRC 22490 / CBS 7301 / JCM 7358 / NBRC 10748 / NRRL Y-17804)</name>
    <dbReference type="NCBI Taxonomy" id="698492"/>
    <lineage>
        <taxon>Eukaryota</taxon>
        <taxon>Fungi</taxon>
        <taxon>Dikarya</taxon>
        <taxon>Ascomycota</taxon>
        <taxon>Taphrinomycotina</taxon>
        <taxon>Taphrinomycotina incertae sedis</taxon>
        <taxon>Saitoella</taxon>
    </lineage>
</organism>
<dbReference type="Pfam" id="PF12814">
    <property type="entry name" value="Mcp5_PH"/>
    <property type="match status" value="1"/>
</dbReference>
<dbReference type="PANTHER" id="PTHR28190">
    <property type="entry name" value="NUCLEAR MIGRATION PROTEIN NUM1"/>
    <property type="match status" value="1"/>
</dbReference>
<dbReference type="SUPFAM" id="SSF50729">
    <property type="entry name" value="PH domain-like"/>
    <property type="match status" value="1"/>
</dbReference>
<feature type="compositionally biased region" description="Acidic residues" evidence="2">
    <location>
        <begin position="474"/>
        <end position="489"/>
    </location>
</feature>
<feature type="compositionally biased region" description="Polar residues" evidence="2">
    <location>
        <begin position="522"/>
        <end position="539"/>
    </location>
</feature>
<dbReference type="STRING" id="698492.A0A0E9NKG0"/>
<dbReference type="InterPro" id="IPR053005">
    <property type="entry name" value="Nuclear_Pos-Cytoskel_Interact"/>
</dbReference>
<evidence type="ECO:0000256" key="1">
    <source>
        <dbReference type="SAM" id="Coils"/>
    </source>
</evidence>
<protein>
    <recommendedName>
        <fullName evidence="3">PH domain-containing protein</fullName>
    </recommendedName>
</protein>
<proteinExistence type="predicted"/>
<feature type="compositionally biased region" description="Pro residues" evidence="2">
    <location>
        <begin position="509"/>
        <end position="518"/>
    </location>
</feature>
<dbReference type="PANTHER" id="PTHR28190:SF1">
    <property type="entry name" value="NUCLEAR MIGRATION PROTEIN NUM1"/>
    <property type="match status" value="1"/>
</dbReference>
<dbReference type="CDD" id="cd13365">
    <property type="entry name" value="PH_PLC_plant-like"/>
    <property type="match status" value="1"/>
</dbReference>
<feature type="compositionally biased region" description="Basic and acidic residues" evidence="2">
    <location>
        <begin position="87"/>
        <end position="99"/>
    </location>
</feature>
<feature type="compositionally biased region" description="Acidic residues" evidence="2">
    <location>
        <begin position="564"/>
        <end position="573"/>
    </location>
</feature>
<dbReference type="InterPro" id="IPR024774">
    <property type="entry name" value="PH_dom-Mcp5-type"/>
</dbReference>
<reference evidence="4 5" key="3">
    <citation type="journal article" date="2015" name="Genome Announc.">
        <title>Draft Genome Sequence of the Archiascomycetous Yeast Saitoella complicata.</title>
        <authorList>
            <person name="Yamauchi K."/>
            <person name="Kondo S."/>
            <person name="Hamamoto M."/>
            <person name="Takahashi Y."/>
            <person name="Ogura Y."/>
            <person name="Hayashi T."/>
            <person name="Nishida H."/>
        </authorList>
    </citation>
    <scope>NUCLEOTIDE SEQUENCE [LARGE SCALE GENOMIC DNA]</scope>
    <source>
        <strain evidence="4 5">NRRL Y-17804</strain>
    </source>
</reference>
<evidence type="ECO:0000259" key="3">
    <source>
        <dbReference type="PROSITE" id="PS50003"/>
    </source>
</evidence>
<feature type="coiled-coil region" evidence="1">
    <location>
        <begin position="1059"/>
        <end position="1244"/>
    </location>
</feature>
<feature type="region of interest" description="Disordered" evidence="2">
    <location>
        <begin position="87"/>
        <end position="170"/>
    </location>
</feature>
<gene>
    <name evidence="4" type="ORF">G7K_4007-t1</name>
</gene>
<dbReference type="GO" id="GO:0015631">
    <property type="term" value="F:tubulin binding"/>
    <property type="evidence" value="ECO:0007669"/>
    <property type="project" value="TreeGrafter"/>
</dbReference>
<feature type="domain" description="PH" evidence="3">
    <location>
        <begin position="2032"/>
        <end position="2143"/>
    </location>
</feature>
<feature type="coiled-coil region" evidence="1">
    <location>
        <begin position="706"/>
        <end position="869"/>
    </location>
</feature>
<feature type="region of interest" description="Disordered" evidence="2">
    <location>
        <begin position="426"/>
        <end position="650"/>
    </location>
</feature>
<keyword evidence="1" id="KW-0175">Coiled coil</keyword>
<feature type="coiled-coil region" evidence="1">
    <location>
        <begin position="1717"/>
        <end position="1779"/>
    </location>
</feature>
<dbReference type="EMBL" id="BACD03000026">
    <property type="protein sequence ID" value="GAO49870.1"/>
    <property type="molecule type" value="Genomic_DNA"/>
</dbReference>
<feature type="coiled-coil region" evidence="1">
    <location>
        <begin position="1605"/>
        <end position="1653"/>
    </location>
</feature>
<evidence type="ECO:0000256" key="2">
    <source>
        <dbReference type="SAM" id="MobiDB-lite"/>
    </source>
</evidence>
<feature type="compositionally biased region" description="Basic residues" evidence="2">
    <location>
        <begin position="2247"/>
        <end position="2256"/>
    </location>
</feature>
<dbReference type="GO" id="GO:0005938">
    <property type="term" value="C:cell cortex"/>
    <property type="evidence" value="ECO:0007669"/>
    <property type="project" value="InterPro"/>
</dbReference>
<sequence length="2294" mass="253594">MADDPATPNRSAFALKPALQPRQTPAAMSVDTPSSAISTASTMYNDSPSVVKSKLESKHAEIIEQLNAAGMLGIKLTQQKQKYEERIKQLEEEKGERLSPEAQAQLEELAREAAEAERETRRLLSGSLRDKENESPTRKSLFASQGTVSPSKNALHPRGRRSNRDSKIVRPNDIEFAAELGQNMIEEIRRLNAALAERNEELQEFKSRNMDMENMVAELQSGVQRLRSEKHDDEEKIWDLGVQVQTQTDELQKTQEKIERLEAETARSAREREEKNQAIDQLQQREEELAREKEDVKAKHELELANLQKREAFLREDNENLERHLQELRVELESRPTPSKAMSVEEVEFEAFDDDNFFMDNAVDEYGPMGSPVKGTPSRNATMESETARASLAHAYRMLKSQRIKMNQERAEKAELRRRIAELEGETDTANRRAKKAKATPAAGKHKKGLSKSAADLLGDNRRPRSEVLSMSSEFDDSQEWDDAEEEEHLVDSDGFKIPRLNRSTAPRFAPPAQPPFAPSVRYSTASEFETDAYQTANDASEVDDGMATETDAYRTGAESIMNSEEEEGEVTETDANSPKRMDKPSPNAYLDSDYLPAQSSSDKVPDDHYASEDSEPPSPTVGSARKYGGLGSGRRVPSGGQSGFRGGMWNKRIDSQNFARSTPKALFDELAGDDGSPGAGRGMRQSGSMATIVPEDSVVRPAEEIAALETKSKELEQLLVEHAELEAKLKEVEHTVAETTKQRGELQAQLGEMEAKAAESAKLSVVHTELEEKFKNVEVQRTAAENKLAELQKTVQDSDTRANEAVNELARTKEALHSEIAALRKTLAEQTGVSQALQEEVNTRRDEIQKLKLTLNDKTSALDALRSDVTTKDARLKGLAEQLATEHAVLAATRQQLVDEEARGGEAAHRLEASEIEIQQKASEIQRLSQELSVQRAAVATLEQKLVDGERKVVDSTAQLDALSTELESAKKALEVKSFALTSTKTELQKLQSESSGLREEMDSLKQTLTSSVTELTTLREQHGNVTSALTVKESELCTVRQNLQEKTDDVEKTLADILIAKKAIVSLQEQLSDAKEKEEGLVKDIAAKNTDAATTNELVSSLQDKIKNVEEQLAEISKQNGALQAELAKRRDEWDSVQSNLAEKDAKHKNSIEEKELAINEKTNEITKLSSEVAAAAVTIEDLRKQISEGEKEAATLVNEVEVKSAEAELAKADLHQKSGELAALVEREQVLQQQLVEANESIAGAHAQIDTTKAQAREAAEQVSLEHNVILKRVKDEHDVLEQALAEAKSETATSRAGLEAIIANKNAQLDAAKVVSSENEEQRRTLETLYKRVADAEKEATTLKAERSNELVSRAEQDSVMQRELDTRATQIVRLLEKVSSLTARVVEGESLKADLDDRTAELEDAQSTLTDLSEKLRHTAGRNVTMRKEVEASLNEARANAETISAKLRETQAELVAAVESAETLRLDLQSKIESLSEELKVKSMRLQNVQAELAASGERHSEVALVLDDVKYKLGVSQAAYQHELSQLQAALTDKSKQQNILQEALDRKASEVEGLSKQLLLLQKAKLEGEQAAELTQRKLQREVEAASECEHLLKADLDVKTDEIEELQASITELKSIVDSLRGQVDEATAATARTEDKFEAARQELEGVASKVREQAASIDATSAQRAKIAASLEAERKLSDGLRKELLNSQYKIDTLTGDVAAGKGDTAKVRSELVATKNELERARSENQSSMEALEEARVEIASLKAELQRLTAQLRELQESVMAAAARERDNFVSAPVTDSTFDSLLQSDTDYRRRDTVATSVSYGGMDEEAPSSVVLAEPLARRLGSEHRTGVVGLLEQDAQSDSAGNAASESLGPLRRSPPLQSLAAFSHAPLSVEASKATSQGVVEHSPPTTDNLTQTDGIPSTSNYLYIRPEAPTAQPQSMGPPMAPTKAPDASRLRAARSMTAVRSNATATREQRGSISNAHGHRRSVTDDARSRRTSLSSFRSELDERLRLREDDMQDTRPNGTTDPKTLQILMQTMIGEYMWKYTRKTLGQDLSNNRHARFFWVHPYTQTLHWSDKDPQNASGEEVKSKSTPIESVSVVVDENPYPPGLHHESIVITTRKRSIKFTAQTRSRHEAWYSALSYLINRSNSGGMEGNVQEAAPAYSEDDVREFNPSYSRRVHGSLSSRGTTTLSSPSTSAKSTPQLQQNAVFSRISSIFRANTLNATPTQRSTALATETFDASDAFDSGDHHHHHHHNHNSIRDRGQLENVRACCNGKHDVSTLSRRGRHGRQEHTVV</sequence>
<feature type="compositionally biased region" description="Polar residues" evidence="2">
    <location>
        <begin position="142"/>
        <end position="152"/>
    </location>
</feature>
<dbReference type="Proteomes" id="UP000033140">
    <property type="component" value="Unassembled WGS sequence"/>
</dbReference>
<reference evidence="4 5" key="1">
    <citation type="journal article" date="2011" name="J. Gen. Appl. Microbiol.">
        <title>Draft genome sequencing of the enigmatic yeast Saitoella complicata.</title>
        <authorList>
            <person name="Nishida H."/>
            <person name="Hamamoto M."/>
            <person name="Sugiyama J."/>
        </authorList>
    </citation>
    <scope>NUCLEOTIDE SEQUENCE [LARGE SCALE GENOMIC DNA]</scope>
    <source>
        <strain evidence="4 5">NRRL Y-17804</strain>
    </source>
</reference>
<feature type="compositionally biased region" description="Polar residues" evidence="2">
    <location>
        <begin position="1852"/>
        <end position="1863"/>
    </location>
</feature>
<dbReference type="PROSITE" id="PS50003">
    <property type="entry name" value="PH_DOMAIN"/>
    <property type="match status" value="1"/>
</dbReference>
<dbReference type="InterPro" id="IPR001849">
    <property type="entry name" value="PH_domain"/>
</dbReference>
<keyword evidence="5" id="KW-1185">Reference proteome</keyword>
<dbReference type="Gene3D" id="1.10.287.1490">
    <property type="match status" value="2"/>
</dbReference>
<feature type="compositionally biased region" description="Polar residues" evidence="2">
    <location>
        <begin position="1959"/>
        <end position="1976"/>
    </location>
</feature>
<comment type="caution">
    <text evidence="4">The sequence shown here is derived from an EMBL/GenBank/DDBJ whole genome shotgun (WGS) entry which is preliminary data.</text>
</comment>
<reference evidence="4 5" key="2">
    <citation type="journal article" date="2014" name="J. Gen. Appl. Microbiol.">
        <title>The early diverging ascomycetous budding yeast Saitoella complicata has three histone deacetylases belonging to the Clr6, Hos2, and Rpd3 lineages.</title>
        <authorList>
            <person name="Nishida H."/>
            <person name="Matsumoto T."/>
            <person name="Kondo S."/>
            <person name="Hamamoto M."/>
            <person name="Yoshikawa H."/>
        </authorList>
    </citation>
    <scope>NUCLEOTIDE SEQUENCE [LARGE SCALE GENOMIC DNA]</scope>
    <source>
        <strain evidence="4 5">NRRL Y-17804</strain>
    </source>
</reference>
<feature type="region of interest" description="Disordered" evidence="2">
    <location>
        <begin position="2173"/>
        <end position="2203"/>
    </location>
</feature>
<dbReference type="GO" id="GO:0005543">
    <property type="term" value="F:phospholipid binding"/>
    <property type="evidence" value="ECO:0007669"/>
    <property type="project" value="InterPro"/>
</dbReference>
<feature type="region of interest" description="Disordered" evidence="2">
    <location>
        <begin position="1892"/>
        <end position="1998"/>
    </location>
</feature>
<feature type="coiled-coil region" evidence="1">
    <location>
        <begin position="181"/>
        <end position="331"/>
    </location>
</feature>